<dbReference type="PANTHER" id="PTHR30026:SF20">
    <property type="entry name" value="OUTER MEMBRANE PROTEIN TOLC"/>
    <property type="match status" value="1"/>
</dbReference>
<evidence type="ECO:0000256" key="7">
    <source>
        <dbReference type="ARBA" id="ARBA00023237"/>
    </source>
</evidence>
<dbReference type="AlphaFoldDB" id="C3J859"/>
<keyword evidence="7" id="KW-0998">Cell outer membrane</keyword>
<keyword evidence="3" id="KW-0813">Transport</keyword>
<dbReference type="Gene3D" id="1.20.1600.10">
    <property type="entry name" value="Outer membrane efflux proteins (OEP)"/>
    <property type="match status" value="1"/>
</dbReference>
<sequence>MIQTVNKRMVFFLITTVVLSVGLKTEAQSQALMSLEQCRELALEHNKQIQMAQADAVASDYLVQSAKTKYLPRIDFAGGWVNPGDRPIRPFAINFNIPGVTPQGLSIPLDFISVAPKEVYTGGFILRQPIFMGFKIVEANKIARYTSELLHEKVKMEEADVLASVDEAFWRVISIQEKVTLAKTYKSLLDHLGQDLENLYAEGMTTRNEVLKVQVKKNEVELSLVKAENGLELSKMLLGQIIGVDANQIELDTGIISEEQLSSRLLALTNNNTIERAEIVMLRNKLAITESARKMVKSQFLPNIFLTAGYNWTQPNLYKGSQNNFGGDWMIGVGVQIPVLTWGDRLHQVHMADQQVAKAKLELQDSQEKINLQIQQNRFKHAEALKKMELTKLSKEQAEENLRITKNSLLEGMNSIRDILEAQVMWEKASSADIDARVEAAVTLSQLEKSSGALYKYAEGHSLVHKQNR</sequence>
<dbReference type="Proteomes" id="UP000004295">
    <property type="component" value="Unassembled WGS sequence"/>
</dbReference>
<dbReference type="EMBL" id="ACNN01000005">
    <property type="protein sequence ID" value="EEN83606.1"/>
    <property type="molecule type" value="Genomic_DNA"/>
</dbReference>
<name>C3J859_POREA</name>
<organism evidence="9 10">
    <name type="scientific">Porphyromonas endodontalis (strain ATCC 35406 / DSM 24491 / JCM 8526 / CCUG 16442 / BCRC 14492 / NCTC 13058 / HG 370)</name>
    <name type="common">Bacteroides endodontalis</name>
    <dbReference type="NCBI Taxonomy" id="553175"/>
    <lineage>
        <taxon>Bacteria</taxon>
        <taxon>Pseudomonadati</taxon>
        <taxon>Bacteroidota</taxon>
        <taxon>Bacteroidia</taxon>
        <taxon>Bacteroidales</taxon>
        <taxon>Porphyromonadaceae</taxon>
        <taxon>Porphyromonas</taxon>
    </lineage>
</organism>
<proteinExistence type="inferred from homology"/>
<evidence type="ECO:0000256" key="6">
    <source>
        <dbReference type="ARBA" id="ARBA00023136"/>
    </source>
</evidence>
<dbReference type="GO" id="GO:0015288">
    <property type="term" value="F:porin activity"/>
    <property type="evidence" value="ECO:0007669"/>
    <property type="project" value="TreeGrafter"/>
</dbReference>
<dbReference type="InterPro" id="IPR051906">
    <property type="entry name" value="TolC-like"/>
</dbReference>
<keyword evidence="5" id="KW-0812">Transmembrane</keyword>
<keyword evidence="10" id="KW-1185">Reference proteome</keyword>
<feature type="coiled-coil region" evidence="8">
    <location>
        <begin position="349"/>
        <end position="401"/>
    </location>
</feature>
<dbReference type="STRING" id="553175.POREN0001_1302"/>
<keyword evidence="4" id="KW-1134">Transmembrane beta strand</keyword>
<protein>
    <submittedName>
        <fullName evidence="9">Outer membrane efflux protein</fullName>
    </submittedName>
</protein>
<evidence type="ECO:0000256" key="1">
    <source>
        <dbReference type="ARBA" id="ARBA00004442"/>
    </source>
</evidence>
<dbReference type="InterPro" id="IPR003423">
    <property type="entry name" value="OMP_efflux"/>
</dbReference>
<dbReference type="RefSeq" id="WP_004332073.1">
    <property type="nucleotide sequence ID" value="NZ_ACNN01000005.1"/>
</dbReference>
<keyword evidence="6" id="KW-0472">Membrane</keyword>
<evidence type="ECO:0000313" key="9">
    <source>
        <dbReference type="EMBL" id="EEN83606.1"/>
    </source>
</evidence>
<evidence type="ECO:0000313" key="10">
    <source>
        <dbReference type="Proteomes" id="UP000004295"/>
    </source>
</evidence>
<comment type="similarity">
    <text evidence="2">Belongs to the outer membrane factor (OMF) (TC 1.B.17) family.</text>
</comment>
<dbReference type="SUPFAM" id="SSF56954">
    <property type="entry name" value="Outer membrane efflux proteins (OEP)"/>
    <property type="match status" value="1"/>
</dbReference>
<reference evidence="9 10" key="1">
    <citation type="submission" date="2009-04" db="EMBL/GenBank/DDBJ databases">
        <authorList>
            <person name="Sebastian Y."/>
            <person name="Madupu R."/>
            <person name="Durkin A.S."/>
            <person name="Torralba M."/>
            <person name="Methe B."/>
            <person name="Sutton G.G."/>
            <person name="Strausberg R.L."/>
            <person name="Nelson K.E."/>
        </authorList>
    </citation>
    <scope>NUCLEOTIDE SEQUENCE [LARGE SCALE GENOMIC DNA]</scope>
    <source>
        <strain evidence="10">ATCC 35406 / BCRC 14492 / JCM 8526 / NCTC 13058 / HG 370</strain>
    </source>
</reference>
<dbReference type="PANTHER" id="PTHR30026">
    <property type="entry name" value="OUTER MEMBRANE PROTEIN TOLC"/>
    <property type="match status" value="1"/>
</dbReference>
<comment type="subcellular location">
    <subcellularLocation>
        <location evidence="1">Cell outer membrane</location>
    </subcellularLocation>
</comment>
<dbReference type="eggNOG" id="COG1538">
    <property type="taxonomic scope" value="Bacteria"/>
</dbReference>
<evidence type="ECO:0000256" key="2">
    <source>
        <dbReference type="ARBA" id="ARBA00007613"/>
    </source>
</evidence>
<dbReference type="GO" id="GO:0015562">
    <property type="term" value="F:efflux transmembrane transporter activity"/>
    <property type="evidence" value="ECO:0007669"/>
    <property type="project" value="InterPro"/>
</dbReference>
<accession>C3J859</accession>
<evidence type="ECO:0000256" key="5">
    <source>
        <dbReference type="ARBA" id="ARBA00022692"/>
    </source>
</evidence>
<keyword evidence="8" id="KW-0175">Coiled coil</keyword>
<evidence type="ECO:0000256" key="4">
    <source>
        <dbReference type="ARBA" id="ARBA00022452"/>
    </source>
</evidence>
<comment type="caution">
    <text evidence="9">The sequence shown here is derived from an EMBL/GenBank/DDBJ whole genome shotgun (WGS) entry which is preliminary data.</text>
</comment>
<gene>
    <name evidence="9" type="ORF">POREN0001_1302</name>
</gene>
<dbReference type="GeneID" id="93365610"/>
<dbReference type="GO" id="GO:1990281">
    <property type="term" value="C:efflux pump complex"/>
    <property type="evidence" value="ECO:0007669"/>
    <property type="project" value="TreeGrafter"/>
</dbReference>
<evidence type="ECO:0000256" key="3">
    <source>
        <dbReference type="ARBA" id="ARBA00022448"/>
    </source>
</evidence>
<dbReference type="Pfam" id="PF02321">
    <property type="entry name" value="OEP"/>
    <property type="match status" value="2"/>
</dbReference>
<evidence type="ECO:0000256" key="8">
    <source>
        <dbReference type="SAM" id="Coils"/>
    </source>
</evidence>
<dbReference type="GO" id="GO:0009279">
    <property type="term" value="C:cell outer membrane"/>
    <property type="evidence" value="ECO:0007669"/>
    <property type="project" value="UniProtKB-SubCell"/>
</dbReference>